<proteinExistence type="predicted"/>
<protein>
    <submittedName>
        <fullName evidence="1">Uncharacterized protein</fullName>
    </submittedName>
</protein>
<feature type="non-terminal residue" evidence="1">
    <location>
        <position position="1"/>
    </location>
</feature>
<name>A0A9D1R7K5_9FIRM</name>
<evidence type="ECO:0000313" key="1">
    <source>
        <dbReference type="EMBL" id="HIW82744.1"/>
    </source>
</evidence>
<dbReference type="AlphaFoldDB" id="A0A9D1R7K5"/>
<dbReference type="Proteomes" id="UP000824263">
    <property type="component" value="Unassembled WGS sequence"/>
</dbReference>
<comment type="caution">
    <text evidence="1">The sequence shown here is derived from an EMBL/GenBank/DDBJ whole genome shotgun (WGS) entry which is preliminary data.</text>
</comment>
<organism evidence="1 2">
    <name type="scientific">Candidatus Dorea gallistercoris</name>
    <dbReference type="NCBI Taxonomy" id="2838542"/>
    <lineage>
        <taxon>Bacteria</taxon>
        <taxon>Bacillati</taxon>
        <taxon>Bacillota</taxon>
        <taxon>Clostridia</taxon>
        <taxon>Lachnospirales</taxon>
        <taxon>Lachnospiraceae</taxon>
        <taxon>Dorea</taxon>
    </lineage>
</organism>
<reference evidence="1" key="2">
    <citation type="submission" date="2021-04" db="EMBL/GenBank/DDBJ databases">
        <authorList>
            <person name="Gilroy R."/>
        </authorList>
    </citation>
    <scope>NUCLEOTIDE SEQUENCE</scope>
    <source>
        <strain evidence="1">ChiSxjej1B13-11762</strain>
    </source>
</reference>
<dbReference type="EMBL" id="DXGF01000006">
    <property type="protein sequence ID" value="HIW82744.1"/>
    <property type="molecule type" value="Genomic_DNA"/>
</dbReference>
<reference evidence="1" key="1">
    <citation type="journal article" date="2021" name="PeerJ">
        <title>Extensive microbial diversity within the chicken gut microbiome revealed by metagenomics and culture.</title>
        <authorList>
            <person name="Gilroy R."/>
            <person name="Ravi A."/>
            <person name="Getino M."/>
            <person name="Pursley I."/>
            <person name="Horton D.L."/>
            <person name="Alikhan N.F."/>
            <person name="Baker D."/>
            <person name="Gharbi K."/>
            <person name="Hall N."/>
            <person name="Watson M."/>
            <person name="Adriaenssens E.M."/>
            <person name="Foster-Nyarko E."/>
            <person name="Jarju S."/>
            <person name="Secka A."/>
            <person name="Antonio M."/>
            <person name="Oren A."/>
            <person name="Chaudhuri R.R."/>
            <person name="La Ragione R."/>
            <person name="Hildebrand F."/>
            <person name="Pallen M.J."/>
        </authorList>
    </citation>
    <scope>NUCLEOTIDE SEQUENCE</scope>
    <source>
        <strain evidence="1">ChiSxjej1B13-11762</strain>
    </source>
</reference>
<accession>A0A9D1R7K5</accession>
<sequence>HEKAVEFYRKEFDSYSEFEEFHKQRQRELFIDIPDEVTSQQNEIALLIAEELYKIKDLSKLMQVFEEREVRQVYLQEIKRILRISEKKAIRIYNAVKKQIEEQKGTG</sequence>
<gene>
    <name evidence="1" type="ORF">H9873_00235</name>
</gene>
<evidence type="ECO:0000313" key="2">
    <source>
        <dbReference type="Proteomes" id="UP000824263"/>
    </source>
</evidence>